<comment type="caution">
    <text evidence="3">The sequence shown here is derived from an EMBL/GenBank/DDBJ whole genome shotgun (WGS) entry which is preliminary data.</text>
</comment>
<feature type="region of interest" description="Disordered" evidence="1">
    <location>
        <begin position="619"/>
        <end position="638"/>
    </location>
</feature>
<organism evidence="3 4">
    <name type="scientific">Streptomyces crystallinus</name>
    <dbReference type="NCBI Taxonomy" id="68191"/>
    <lineage>
        <taxon>Bacteria</taxon>
        <taxon>Bacillati</taxon>
        <taxon>Actinomycetota</taxon>
        <taxon>Actinomycetes</taxon>
        <taxon>Kitasatosporales</taxon>
        <taxon>Streptomycetaceae</taxon>
        <taxon>Streptomyces</taxon>
    </lineage>
</organism>
<dbReference type="Pfam" id="PF08532">
    <property type="entry name" value="Glyco_hydro_42M"/>
    <property type="match status" value="1"/>
</dbReference>
<dbReference type="Gene3D" id="3.40.50.880">
    <property type="match status" value="1"/>
</dbReference>
<evidence type="ECO:0000256" key="1">
    <source>
        <dbReference type="SAM" id="MobiDB-lite"/>
    </source>
</evidence>
<dbReference type="SUPFAM" id="SSF51445">
    <property type="entry name" value="(Trans)glycosidases"/>
    <property type="match status" value="1"/>
</dbReference>
<dbReference type="InterPro" id="IPR013738">
    <property type="entry name" value="Beta_galactosidase_Trimer"/>
</dbReference>
<evidence type="ECO:0000313" key="3">
    <source>
        <dbReference type="EMBL" id="GAA0587301.1"/>
    </source>
</evidence>
<proteinExistence type="predicted"/>
<accession>A0ABN1FBM9</accession>
<evidence type="ECO:0000259" key="2">
    <source>
        <dbReference type="Pfam" id="PF08532"/>
    </source>
</evidence>
<dbReference type="EMBL" id="BAAACA010000009">
    <property type="protein sequence ID" value="GAA0587301.1"/>
    <property type="molecule type" value="Genomic_DNA"/>
</dbReference>
<dbReference type="SUPFAM" id="SSF52317">
    <property type="entry name" value="Class I glutamine amidotransferase-like"/>
    <property type="match status" value="1"/>
</dbReference>
<dbReference type="RefSeq" id="WP_344071548.1">
    <property type="nucleotide sequence ID" value="NZ_BAAACA010000009.1"/>
</dbReference>
<name>A0ABN1FBM9_9ACTN</name>
<reference evidence="3 4" key="1">
    <citation type="journal article" date="2019" name="Int. J. Syst. Evol. Microbiol.">
        <title>The Global Catalogue of Microorganisms (GCM) 10K type strain sequencing project: providing services to taxonomists for standard genome sequencing and annotation.</title>
        <authorList>
            <consortium name="The Broad Institute Genomics Platform"/>
            <consortium name="The Broad Institute Genome Sequencing Center for Infectious Disease"/>
            <person name="Wu L."/>
            <person name="Ma J."/>
        </authorList>
    </citation>
    <scope>NUCLEOTIDE SEQUENCE [LARGE SCALE GENOMIC DNA]</scope>
    <source>
        <strain evidence="3 4">JCM 5067</strain>
    </source>
</reference>
<feature type="domain" description="Beta-galactosidase trimerisation" evidence="2">
    <location>
        <begin position="384"/>
        <end position="536"/>
    </location>
</feature>
<dbReference type="Gene3D" id="3.20.20.80">
    <property type="entry name" value="Glycosidases"/>
    <property type="match status" value="1"/>
</dbReference>
<evidence type="ECO:0000313" key="4">
    <source>
        <dbReference type="Proteomes" id="UP001500668"/>
    </source>
</evidence>
<dbReference type="InterPro" id="IPR017853">
    <property type="entry name" value="GH"/>
</dbReference>
<dbReference type="CDD" id="cd03143">
    <property type="entry name" value="A4_beta-galactosidase_middle_domain"/>
    <property type="match status" value="1"/>
</dbReference>
<dbReference type="InterPro" id="IPR029062">
    <property type="entry name" value="Class_I_gatase-like"/>
</dbReference>
<keyword evidence="4" id="KW-1185">Reference proteome</keyword>
<dbReference type="Proteomes" id="UP001500668">
    <property type="component" value="Unassembled WGS sequence"/>
</dbReference>
<protein>
    <recommendedName>
        <fullName evidence="2">Beta-galactosidase trimerisation domain-containing protein</fullName>
    </recommendedName>
</protein>
<gene>
    <name evidence="3" type="ORF">GCM10010394_15480</name>
</gene>
<sequence>MAAPAVSTARGTSLVDGVPHRDGRPFFCVGVNYFPSRAGCDMWRDWDPAVLDADFARMAALGFNTVRIFTFWADFEPTEGGYDPRMTARLRELAALAHRHHLLVLPSLLTIWMNGQLFDPPWRAGRDLWRDPDMAERQRAFVRHVAGALRDAPNILAYDIGDEIPHVDPAASHSLDAPEVRAWWDGLAAAIRAADPGALVLQANEGSAVFGDHAFRPEHARPLDLVALHGFPLWTPFHIESAAAVKATAYLPYLVRRGRAHAPVLVDEMGSYGCDEATAARYLRAAAHSAFAAGAVGICVWCWQDFTSESKPYALRPGERFVGLLDMDGREKPALDVFRGFARRVTGELAGFRPLPAKVGVFLPERTGDHDGGYLASGSDTETAAFYAHCLLQQAHLPYEFIGAEDLERYAMVICPSVRPLPLAAQRRLGEYTVAGGVLLYSTGDLLGPAGLEELFGVRVRDFTQDPAEQDRFTWADTPFPVHWPAGPVPVVDSTIAETLARYPNGTPALTRQQRGGGVAYFLNAPLEALLNAPYRLQETRWHRLYAAIGEKEGIRPELFADEPLVETTVLARGDERCGVVVNHATAPVTTTVYRTTPSGDPRAERHLSLEPKGVAFVRWQSGPHPATDAGPGRDGEK</sequence>